<name>A0ACB9HYB8_9ASTR</name>
<keyword evidence="2" id="KW-1185">Reference proteome</keyword>
<sequence length="165" mass="18679">MSESTNKDKDKVTLISDLDFSNPLYLHPSDTANASIVSIKLTGTENYVIWSNAMSLALQVKNKLGFVDGKCVRPISNETLALQWDICNSIVLSRILNSISEKLYQGQNFSKNPAKVWTELKETYNKLDGFVIYNLHQKINSVTQSGLPVSEYYHKLTSMWLNLML</sequence>
<dbReference type="EMBL" id="CM042027">
    <property type="protein sequence ID" value="KAI3800774.1"/>
    <property type="molecule type" value="Genomic_DNA"/>
</dbReference>
<dbReference type="Proteomes" id="UP001056120">
    <property type="component" value="Linkage Group LG10"/>
</dbReference>
<accession>A0ACB9HYB8</accession>
<evidence type="ECO:0000313" key="2">
    <source>
        <dbReference type="Proteomes" id="UP001056120"/>
    </source>
</evidence>
<organism evidence="1 2">
    <name type="scientific">Smallanthus sonchifolius</name>
    <dbReference type="NCBI Taxonomy" id="185202"/>
    <lineage>
        <taxon>Eukaryota</taxon>
        <taxon>Viridiplantae</taxon>
        <taxon>Streptophyta</taxon>
        <taxon>Embryophyta</taxon>
        <taxon>Tracheophyta</taxon>
        <taxon>Spermatophyta</taxon>
        <taxon>Magnoliopsida</taxon>
        <taxon>eudicotyledons</taxon>
        <taxon>Gunneridae</taxon>
        <taxon>Pentapetalae</taxon>
        <taxon>asterids</taxon>
        <taxon>campanulids</taxon>
        <taxon>Asterales</taxon>
        <taxon>Asteraceae</taxon>
        <taxon>Asteroideae</taxon>
        <taxon>Heliantheae alliance</taxon>
        <taxon>Millerieae</taxon>
        <taxon>Smallanthus</taxon>
    </lineage>
</organism>
<comment type="caution">
    <text evidence="1">The sequence shown here is derived from an EMBL/GenBank/DDBJ whole genome shotgun (WGS) entry which is preliminary data.</text>
</comment>
<reference evidence="2" key="1">
    <citation type="journal article" date="2022" name="Mol. Ecol. Resour.">
        <title>The genomes of chicory, endive, great burdock and yacon provide insights into Asteraceae palaeo-polyploidization history and plant inulin production.</title>
        <authorList>
            <person name="Fan W."/>
            <person name="Wang S."/>
            <person name="Wang H."/>
            <person name="Wang A."/>
            <person name="Jiang F."/>
            <person name="Liu H."/>
            <person name="Zhao H."/>
            <person name="Xu D."/>
            <person name="Zhang Y."/>
        </authorList>
    </citation>
    <scope>NUCLEOTIDE SEQUENCE [LARGE SCALE GENOMIC DNA]</scope>
    <source>
        <strain evidence="2">cv. Yunnan</strain>
    </source>
</reference>
<gene>
    <name evidence="1" type="ORF">L1987_28870</name>
</gene>
<evidence type="ECO:0000313" key="1">
    <source>
        <dbReference type="EMBL" id="KAI3800774.1"/>
    </source>
</evidence>
<proteinExistence type="predicted"/>
<reference evidence="1 2" key="2">
    <citation type="journal article" date="2022" name="Mol. Ecol. Resour.">
        <title>The genomes of chicory, endive, great burdock and yacon provide insights into Asteraceae paleo-polyploidization history and plant inulin production.</title>
        <authorList>
            <person name="Fan W."/>
            <person name="Wang S."/>
            <person name="Wang H."/>
            <person name="Wang A."/>
            <person name="Jiang F."/>
            <person name="Liu H."/>
            <person name="Zhao H."/>
            <person name="Xu D."/>
            <person name="Zhang Y."/>
        </authorList>
    </citation>
    <scope>NUCLEOTIDE SEQUENCE [LARGE SCALE GENOMIC DNA]</scope>
    <source>
        <strain evidence="2">cv. Yunnan</strain>
        <tissue evidence="1">Leaves</tissue>
    </source>
</reference>
<protein>
    <submittedName>
        <fullName evidence="1">Uncharacterized protein</fullName>
    </submittedName>
</protein>